<dbReference type="Gene3D" id="3.40.50.300">
    <property type="entry name" value="P-loop containing nucleotide triphosphate hydrolases"/>
    <property type="match status" value="1"/>
</dbReference>
<dbReference type="PANTHER" id="PTHR13808:SF1">
    <property type="entry name" value="HISTONE ACETYLTRANSFERASE"/>
    <property type="match status" value="1"/>
</dbReference>
<protein>
    <recommendedName>
        <fullName evidence="3">histone acetyltransferase</fullName>
        <ecNumber evidence="3">2.3.1.48</ecNumber>
    </recommendedName>
</protein>
<evidence type="ECO:0000259" key="14">
    <source>
        <dbReference type="PROSITE" id="PS51727"/>
    </source>
</evidence>
<dbReference type="AlphaFoldDB" id="A0AA35YWS5"/>
<dbReference type="GO" id="GO:0005667">
    <property type="term" value="C:transcription regulator complex"/>
    <property type="evidence" value="ECO:0007669"/>
    <property type="project" value="TreeGrafter"/>
</dbReference>
<keyword evidence="6" id="KW-0863">Zinc-finger</keyword>
<evidence type="ECO:0000256" key="8">
    <source>
        <dbReference type="ARBA" id="ARBA00022853"/>
    </source>
</evidence>
<dbReference type="InterPro" id="IPR013178">
    <property type="entry name" value="Histone_AcTrfase_Rtt109/CBP"/>
</dbReference>
<dbReference type="InterPro" id="IPR031162">
    <property type="entry name" value="CBP_P300_HAT"/>
</dbReference>
<keyword evidence="7" id="KW-0862">Zinc</keyword>
<evidence type="ECO:0000256" key="4">
    <source>
        <dbReference type="ARBA" id="ARBA00022679"/>
    </source>
</evidence>
<name>A0AA35YWS5_LACSI</name>
<evidence type="ECO:0000256" key="3">
    <source>
        <dbReference type="ARBA" id="ARBA00013184"/>
    </source>
</evidence>
<dbReference type="InterPro" id="IPR019787">
    <property type="entry name" value="Znf_PHD-finger"/>
</dbReference>
<keyword evidence="16" id="KW-1185">Reference proteome</keyword>
<dbReference type="InterPro" id="IPR013083">
    <property type="entry name" value="Znf_RING/FYVE/PHD"/>
</dbReference>
<evidence type="ECO:0000256" key="1">
    <source>
        <dbReference type="ARBA" id="ARBA00002581"/>
    </source>
</evidence>
<dbReference type="Proteomes" id="UP001177003">
    <property type="component" value="Chromosome 4"/>
</dbReference>
<evidence type="ECO:0000256" key="11">
    <source>
        <dbReference type="ARBA" id="ARBA00023242"/>
    </source>
</evidence>
<evidence type="ECO:0000256" key="9">
    <source>
        <dbReference type="ARBA" id="ARBA00023015"/>
    </source>
</evidence>
<dbReference type="PANTHER" id="PTHR13808">
    <property type="entry name" value="CBP/P300-RELATED"/>
    <property type="match status" value="1"/>
</dbReference>
<dbReference type="EC" id="2.3.1.48" evidence="3"/>
<dbReference type="GO" id="GO:0000123">
    <property type="term" value="C:histone acetyltransferase complex"/>
    <property type="evidence" value="ECO:0007669"/>
    <property type="project" value="TreeGrafter"/>
</dbReference>
<dbReference type="GO" id="GO:0003713">
    <property type="term" value="F:transcription coactivator activity"/>
    <property type="evidence" value="ECO:0007669"/>
    <property type="project" value="TreeGrafter"/>
</dbReference>
<dbReference type="GO" id="GO:0031490">
    <property type="term" value="F:chromatin DNA binding"/>
    <property type="evidence" value="ECO:0007669"/>
    <property type="project" value="TreeGrafter"/>
</dbReference>
<accession>A0AA35YWS5</accession>
<proteinExistence type="predicted"/>
<feature type="region of interest" description="Disordered" evidence="13">
    <location>
        <begin position="176"/>
        <end position="207"/>
    </location>
</feature>
<dbReference type="InterPro" id="IPR027417">
    <property type="entry name" value="P-loop_NTPase"/>
</dbReference>
<evidence type="ECO:0000313" key="15">
    <source>
        <dbReference type="EMBL" id="CAI9281705.1"/>
    </source>
</evidence>
<dbReference type="PROSITE" id="PS51727">
    <property type="entry name" value="CBP_P300_HAT"/>
    <property type="match status" value="1"/>
</dbReference>
<evidence type="ECO:0000256" key="5">
    <source>
        <dbReference type="ARBA" id="ARBA00022723"/>
    </source>
</evidence>
<feature type="compositionally biased region" description="Polar residues" evidence="13">
    <location>
        <begin position="182"/>
        <end position="203"/>
    </location>
</feature>
<keyword evidence="8" id="KW-0156">Chromatin regulator</keyword>
<dbReference type="GO" id="GO:0008270">
    <property type="term" value="F:zinc ion binding"/>
    <property type="evidence" value="ECO:0007669"/>
    <property type="project" value="UniProtKB-KW"/>
</dbReference>
<evidence type="ECO:0000256" key="10">
    <source>
        <dbReference type="ARBA" id="ARBA00023163"/>
    </source>
</evidence>
<dbReference type="Pfam" id="PF00628">
    <property type="entry name" value="PHD"/>
    <property type="match status" value="1"/>
</dbReference>
<dbReference type="GO" id="GO:0045944">
    <property type="term" value="P:positive regulation of transcription by RNA polymerase II"/>
    <property type="evidence" value="ECO:0007669"/>
    <property type="project" value="TreeGrafter"/>
</dbReference>
<dbReference type="Gene3D" id="3.30.40.10">
    <property type="entry name" value="Zinc/RING finger domain, C3HC4 (zinc finger)"/>
    <property type="match status" value="1"/>
</dbReference>
<evidence type="ECO:0000256" key="2">
    <source>
        <dbReference type="ARBA" id="ARBA00004123"/>
    </source>
</evidence>
<keyword evidence="5" id="KW-0479">Metal-binding</keyword>
<keyword evidence="4" id="KW-0808">Transferase</keyword>
<dbReference type="SUPFAM" id="SSF57903">
    <property type="entry name" value="FYVE/PHD zinc finger"/>
    <property type="match status" value="1"/>
</dbReference>
<evidence type="ECO:0000256" key="13">
    <source>
        <dbReference type="SAM" id="MobiDB-lite"/>
    </source>
</evidence>
<evidence type="ECO:0000256" key="6">
    <source>
        <dbReference type="ARBA" id="ARBA00022771"/>
    </source>
</evidence>
<organism evidence="15 16">
    <name type="scientific">Lactuca saligna</name>
    <name type="common">Willowleaf lettuce</name>
    <dbReference type="NCBI Taxonomy" id="75948"/>
    <lineage>
        <taxon>Eukaryota</taxon>
        <taxon>Viridiplantae</taxon>
        <taxon>Streptophyta</taxon>
        <taxon>Embryophyta</taxon>
        <taxon>Tracheophyta</taxon>
        <taxon>Spermatophyta</taxon>
        <taxon>Magnoliopsida</taxon>
        <taxon>eudicotyledons</taxon>
        <taxon>Gunneridae</taxon>
        <taxon>Pentapetalae</taxon>
        <taxon>asterids</taxon>
        <taxon>campanulids</taxon>
        <taxon>Asterales</taxon>
        <taxon>Asteraceae</taxon>
        <taxon>Cichorioideae</taxon>
        <taxon>Cichorieae</taxon>
        <taxon>Lactucinae</taxon>
        <taxon>Lactuca</taxon>
    </lineage>
</organism>
<comment type="function">
    <text evidence="1">Acetyltransferase enzyme. Acetylates histones, giving a specific tag for transcriptional activation.</text>
</comment>
<sequence>MIGFPSRVFMKKFPTCTPDLQIVAEGDDAHVIYAKKLNFCTCLNLTVFEIDGETCLGVVEVVTTSQKVNLRDELENICKALEVVDLRSSEFLVYPKQKDFSEPYDVVHHTTCQFYGHLRYYTTYVLTLWVETYFLLRCKDLTLILMSATLNPELFSNYFQEAPMIHIPEVFHEEEEPEIDDTNTPIVSGESISLSAEPSTGNKSGKPKIKGVSMIELWWVQCDRCEAWQHQICALFNGRRNDGGQVDYTCPNCYMEEVERGESMPRPQSVVLGAKDLPRTILSDHIESRLFGKLKQERLERARLYGETYNEVPGVEALVVRVVSSMDKKLEVKQRFLEIFQEENYPVELRAECPQPNHRRVYLSYLDSVKYFRPKMKAMIGEALHTFAYHEIKAVTGEALHTSLVEHSDTSMSFKIMDDGQVFLYAVLTALATSFHALKPLKVPASGYSFR</sequence>
<gene>
    <name evidence="15" type="ORF">LSALG_LOCUS21388</name>
</gene>
<comment type="catalytic activity">
    <reaction evidence="12">
        <text>L-lysyl-[protein] + acetyl-CoA = N(6)-acetyl-L-lysyl-[protein] + CoA + H(+)</text>
        <dbReference type="Rhea" id="RHEA:45948"/>
        <dbReference type="Rhea" id="RHEA-COMP:9752"/>
        <dbReference type="Rhea" id="RHEA-COMP:10731"/>
        <dbReference type="ChEBI" id="CHEBI:15378"/>
        <dbReference type="ChEBI" id="CHEBI:29969"/>
        <dbReference type="ChEBI" id="CHEBI:57287"/>
        <dbReference type="ChEBI" id="CHEBI:57288"/>
        <dbReference type="ChEBI" id="CHEBI:61930"/>
        <dbReference type="EC" id="2.3.1.48"/>
    </reaction>
</comment>
<dbReference type="GO" id="GO:0004402">
    <property type="term" value="F:histone acetyltransferase activity"/>
    <property type="evidence" value="ECO:0007669"/>
    <property type="project" value="InterPro"/>
</dbReference>
<evidence type="ECO:0000256" key="7">
    <source>
        <dbReference type="ARBA" id="ARBA00022833"/>
    </source>
</evidence>
<reference evidence="15" key="1">
    <citation type="submission" date="2023-04" db="EMBL/GenBank/DDBJ databases">
        <authorList>
            <person name="Vijverberg K."/>
            <person name="Xiong W."/>
            <person name="Schranz E."/>
        </authorList>
    </citation>
    <scope>NUCLEOTIDE SEQUENCE</scope>
</reference>
<feature type="domain" description="CBP/p300-type HAT" evidence="14">
    <location>
        <begin position="271"/>
        <end position="451"/>
    </location>
</feature>
<dbReference type="GO" id="GO:0005634">
    <property type="term" value="C:nucleus"/>
    <property type="evidence" value="ECO:0007669"/>
    <property type="project" value="UniProtKB-SubCell"/>
</dbReference>
<dbReference type="EMBL" id="OX465080">
    <property type="protein sequence ID" value="CAI9281705.1"/>
    <property type="molecule type" value="Genomic_DNA"/>
</dbReference>
<evidence type="ECO:0000313" key="16">
    <source>
        <dbReference type="Proteomes" id="UP001177003"/>
    </source>
</evidence>
<keyword evidence="9" id="KW-0805">Transcription regulation</keyword>
<comment type="subcellular location">
    <subcellularLocation>
        <location evidence="2">Nucleus</location>
    </subcellularLocation>
</comment>
<evidence type="ECO:0000256" key="12">
    <source>
        <dbReference type="ARBA" id="ARBA00048017"/>
    </source>
</evidence>
<keyword evidence="11" id="KW-0539">Nucleus</keyword>
<keyword evidence="10" id="KW-0804">Transcription</keyword>
<dbReference type="InterPro" id="IPR011011">
    <property type="entry name" value="Znf_FYVE_PHD"/>
</dbReference>